<gene>
    <name evidence="2" type="ORF">METZ01_LOCUS104627</name>
</gene>
<accession>A0A381WIL1</accession>
<evidence type="ECO:0000256" key="1">
    <source>
        <dbReference type="SAM" id="Phobius"/>
    </source>
</evidence>
<keyword evidence="1" id="KW-0812">Transmembrane</keyword>
<organism evidence="2">
    <name type="scientific">marine metagenome</name>
    <dbReference type="NCBI Taxonomy" id="408172"/>
    <lineage>
        <taxon>unclassified sequences</taxon>
        <taxon>metagenomes</taxon>
        <taxon>ecological metagenomes</taxon>
    </lineage>
</organism>
<name>A0A381WIL1_9ZZZZ</name>
<reference evidence="2" key="1">
    <citation type="submission" date="2018-05" db="EMBL/GenBank/DDBJ databases">
        <authorList>
            <person name="Lanie J.A."/>
            <person name="Ng W.-L."/>
            <person name="Kazmierczak K.M."/>
            <person name="Andrzejewski T.M."/>
            <person name="Davidsen T.M."/>
            <person name="Wayne K.J."/>
            <person name="Tettelin H."/>
            <person name="Glass J.I."/>
            <person name="Rusch D."/>
            <person name="Podicherti R."/>
            <person name="Tsui H.-C.T."/>
            <person name="Winkler M.E."/>
        </authorList>
    </citation>
    <scope>NUCLEOTIDE SEQUENCE</scope>
</reference>
<feature type="transmembrane region" description="Helical" evidence="1">
    <location>
        <begin position="7"/>
        <end position="27"/>
    </location>
</feature>
<proteinExistence type="predicted"/>
<protein>
    <recommendedName>
        <fullName evidence="3">Glycosyltransferase RgtA/B/C/D-like domain-containing protein</fullName>
    </recommendedName>
</protein>
<feature type="transmembrane region" description="Helical" evidence="1">
    <location>
        <begin position="160"/>
        <end position="179"/>
    </location>
</feature>
<feature type="transmembrane region" description="Helical" evidence="1">
    <location>
        <begin position="224"/>
        <end position="242"/>
    </location>
</feature>
<feature type="transmembrane region" description="Helical" evidence="1">
    <location>
        <begin position="57"/>
        <end position="75"/>
    </location>
</feature>
<feature type="non-terminal residue" evidence="2">
    <location>
        <position position="1"/>
    </location>
</feature>
<dbReference type="EMBL" id="UINC01011781">
    <property type="protein sequence ID" value="SVA51773.1"/>
    <property type="molecule type" value="Genomic_DNA"/>
</dbReference>
<sequence>GSALHDTALIVNGILAGCCVFGAAMLARKCGGSSGVTTCAAVLAAVHPSISMASRIAWPETLLVVVVLVIALLLWRDSWGLAGLTAGLAVAVHPRAIVLIIAISLLAVADRRIRPVLLGMTPGLAVSALLLHITSSWPWARVDAATSLRGGLGPLETISGQWLALSATSAGLAALGLIVSLRGVRNRTEPAALTFLGLSAAVMLLLGGWVLAGSDRVDTLLYGRYIGPWVVPLTIVGLIAVMRGSITRLTVVAVWLPTLAGFVVVMLMSGDATGEPRRIMTLGLGALWAMFNERFIPTLLAATVLAVVGVLSARRGPLIPLVVVFALAISSTATNHYHLHQVGGIADDQATTAELVPQEVTCLGHDASAKSYALWLYRLELPDIRHRRVDLAANVEPCSSYVVAADDALVDCPDAELLGTEPQAKWGLWYYPKQGCG</sequence>
<evidence type="ECO:0008006" key="3">
    <source>
        <dbReference type="Google" id="ProtNLM"/>
    </source>
</evidence>
<feature type="transmembrane region" description="Helical" evidence="1">
    <location>
        <begin position="81"/>
        <end position="109"/>
    </location>
</feature>
<feature type="transmembrane region" description="Helical" evidence="1">
    <location>
        <begin position="249"/>
        <end position="268"/>
    </location>
</feature>
<keyword evidence="1" id="KW-1133">Transmembrane helix</keyword>
<feature type="transmembrane region" description="Helical" evidence="1">
    <location>
        <begin position="288"/>
        <end position="311"/>
    </location>
</feature>
<dbReference type="AlphaFoldDB" id="A0A381WIL1"/>
<keyword evidence="1" id="KW-0472">Membrane</keyword>
<feature type="transmembrane region" description="Helical" evidence="1">
    <location>
        <begin position="318"/>
        <end position="339"/>
    </location>
</feature>
<feature type="transmembrane region" description="Helical" evidence="1">
    <location>
        <begin position="191"/>
        <end position="212"/>
    </location>
</feature>
<feature type="transmembrane region" description="Helical" evidence="1">
    <location>
        <begin position="116"/>
        <end position="140"/>
    </location>
</feature>
<evidence type="ECO:0000313" key="2">
    <source>
        <dbReference type="EMBL" id="SVA51773.1"/>
    </source>
</evidence>